<keyword evidence="2" id="KW-0433">Leucine-rich repeat</keyword>
<feature type="region of interest" description="Disordered" evidence="5">
    <location>
        <begin position="1"/>
        <end position="27"/>
    </location>
</feature>
<dbReference type="InterPro" id="IPR032675">
    <property type="entry name" value="LRR_dom_sf"/>
</dbReference>
<evidence type="ECO:0000256" key="1">
    <source>
        <dbReference type="ARBA" id="ARBA00022468"/>
    </source>
</evidence>
<evidence type="ECO:0000256" key="4">
    <source>
        <dbReference type="SAM" id="Coils"/>
    </source>
</evidence>
<dbReference type="GO" id="GO:0006913">
    <property type="term" value="P:nucleocytoplasmic transport"/>
    <property type="evidence" value="ECO:0007669"/>
    <property type="project" value="TreeGrafter"/>
</dbReference>
<protein>
    <submittedName>
        <fullName evidence="6">Leucine-rich repeat, ribonuclease inhibitor subtype</fullName>
    </submittedName>
</protein>
<dbReference type="GeneID" id="36409021"/>
<dbReference type="GO" id="GO:0048471">
    <property type="term" value="C:perinuclear region of cytoplasm"/>
    <property type="evidence" value="ECO:0007669"/>
    <property type="project" value="TreeGrafter"/>
</dbReference>
<evidence type="ECO:0000256" key="5">
    <source>
        <dbReference type="SAM" id="MobiDB-lite"/>
    </source>
</evidence>
<name>A0A0P1AQ66_PLAHL</name>
<dbReference type="InterPro" id="IPR027038">
    <property type="entry name" value="RanGap"/>
</dbReference>
<dbReference type="GO" id="GO:0005634">
    <property type="term" value="C:nucleus"/>
    <property type="evidence" value="ECO:0007669"/>
    <property type="project" value="TreeGrafter"/>
</dbReference>
<dbReference type="OrthoDB" id="120976at2759"/>
<dbReference type="OMA" id="WMQERLT"/>
<keyword evidence="4" id="KW-0175">Coiled coil</keyword>
<reference evidence="7" key="1">
    <citation type="submission" date="2014-09" db="EMBL/GenBank/DDBJ databases">
        <authorList>
            <person name="Sharma Rahul"/>
            <person name="Thines Marco"/>
        </authorList>
    </citation>
    <scope>NUCLEOTIDE SEQUENCE [LARGE SCALE GENOMIC DNA]</scope>
</reference>
<dbReference type="GO" id="GO:0005096">
    <property type="term" value="F:GTPase activator activity"/>
    <property type="evidence" value="ECO:0007669"/>
    <property type="project" value="UniProtKB-KW"/>
</dbReference>
<dbReference type="GO" id="GO:0031267">
    <property type="term" value="F:small GTPase binding"/>
    <property type="evidence" value="ECO:0007669"/>
    <property type="project" value="TreeGrafter"/>
</dbReference>
<proteinExistence type="predicted"/>
<dbReference type="Gene3D" id="3.80.10.10">
    <property type="entry name" value="Ribonuclease Inhibitor"/>
    <property type="match status" value="1"/>
</dbReference>
<keyword evidence="3" id="KW-0677">Repeat</keyword>
<feature type="compositionally biased region" description="Polar residues" evidence="5">
    <location>
        <begin position="962"/>
        <end position="977"/>
    </location>
</feature>
<evidence type="ECO:0000256" key="2">
    <source>
        <dbReference type="ARBA" id="ARBA00022614"/>
    </source>
</evidence>
<dbReference type="PANTHER" id="PTHR24113">
    <property type="entry name" value="RAN GTPASE-ACTIVATING PROTEIN 1"/>
    <property type="match status" value="1"/>
</dbReference>
<feature type="coiled-coil region" evidence="4">
    <location>
        <begin position="52"/>
        <end position="100"/>
    </location>
</feature>
<dbReference type="Proteomes" id="UP000054928">
    <property type="component" value="Unassembled WGS sequence"/>
</dbReference>
<feature type="coiled-coil region" evidence="4">
    <location>
        <begin position="214"/>
        <end position="440"/>
    </location>
</feature>
<dbReference type="SUPFAM" id="SSF52047">
    <property type="entry name" value="RNI-like"/>
    <property type="match status" value="1"/>
</dbReference>
<dbReference type="STRING" id="4781.A0A0P1AQ66"/>
<evidence type="ECO:0000313" key="6">
    <source>
        <dbReference type="EMBL" id="CEG43669.1"/>
    </source>
</evidence>
<dbReference type="RefSeq" id="XP_024580038.1">
    <property type="nucleotide sequence ID" value="XM_024729685.1"/>
</dbReference>
<sequence length="998" mass="111831">MSQSPQRSSFEPSAPDAATLVSSMTLKGTKETRAAEALAMKDEQLKILGGQNTQLLASLNEMDDEISKLKLNQLRLDEENQSLRDQNFELENKARAAETTLLKAQTGIEERATQIKVLNDHNTELLRLLEHEEAQTSALSSKTSTLASELETLQTRYASLLSSAKTHEEIATRATREGQLRAEELRLLRNESDQLRACNIELKMKTEVELESLHEQLRLRKEKQYQLLEKMQQLEELKRQSEDQLAALEDKMRKLHVRNQELETQVQLEAKAKRAQIDANKQFFTENGNLLRDKQELQTRFDKAEQERSRMEAENRDSADQLREMAEKVFQLLERLKLAELGKTNAIDGLKQKEIELLTMKKKNARLLKEGTQEGKARVKSELDKKVLLEQLQALKKHNAQLSLRCSDEVKAKLKEADERKQLEEKLKIMNSRIAFLLNKMQADEEAKIVSKENTKKLQAQVTTLQEKGAEVAHKLHSTAESNRVVTEALRYKQDQLDAQVIKFEAMQKKMAEMALAMEQSGVPMTIGDGDKPHERPQRGDQEMTHPEDAAAAANGRFFVECRPSHGGLLLIKAKRNNFTPKAQQQSIDFLEHMNINSFLKRAQKSLNTKQLLVEKIAALLTTIVTCQDAVSEIKEQNEAKNERMTHLSRKIHWMQERLTIEEDAKRKMLLRYVHEVKSRAVLASNNSSDHEILSSGGNLRLPESGIGDEEVHAIAALVRNATSLFELQLRGNAISSEGARAIAAVLGMSSCRLRHVDLRNNHIGRDGIKVLAEALERNERIKHVYVHVSGKIEALGTTSRAPQNASVNAQISNAATFGTSDSSQALLINVETVCVVDVRDQNKIDSNEISLNLCTDIANDPRITAGAAVSGSSLKLKLTGITGDLGSSKSSNVDRGSKNLFLRRPLSSAALKRQRERFALDRKKRQDEVKRQARKEADWAGRSGGLESSPLCNKKLPPIATSATDTKGVTRTSSAPILSKNEDCKTDSQTADDPAES</sequence>
<keyword evidence="1" id="KW-0343">GTPase activation</keyword>
<evidence type="ECO:0000313" key="7">
    <source>
        <dbReference type="Proteomes" id="UP000054928"/>
    </source>
</evidence>
<evidence type="ECO:0000256" key="3">
    <source>
        <dbReference type="ARBA" id="ARBA00022737"/>
    </source>
</evidence>
<keyword evidence="7" id="KW-1185">Reference proteome</keyword>
<feature type="compositionally biased region" description="Basic and acidic residues" evidence="5">
    <location>
        <begin position="918"/>
        <end position="940"/>
    </location>
</feature>
<dbReference type="AlphaFoldDB" id="A0A0P1AQ66"/>
<dbReference type="GO" id="GO:0005829">
    <property type="term" value="C:cytosol"/>
    <property type="evidence" value="ECO:0007669"/>
    <property type="project" value="TreeGrafter"/>
</dbReference>
<accession>A0A0P1AQ66</accession>
<feature type="compositionally biased region" description="Polar residues" evidence="5">
    <location>
        <begin position="1"/>
        <end position="11"/>
    </location>
</feature>
<dbReference type="SMART" id="SM00368">
    <property type="entry name" value="LRR_RI"/>
    <property type="match status" value="2"/>
</dbReference>
<dbReference type="InterPro" id="IPR001611">
    <property type="entry name" value="Leu-rich_rpt"/>
</dbReference>
<dbReference type="PANTHER" id="PTHR24113:SF12">
    <property type="entry name" value="RAN GTPASE-ACTIVATING PROTEIN 1"/>
    <property type="match status" value="1"/>
</dbReference>
<feature type="region of interest" description="Disordered" evidence="5">
    <location>
        <begin position="918"/>
        <end position="998"/>
    </location>
</feature>
<dbReference type="Pfam" id="PF13516">
    <property type="entry name" value="LRR_6"/>
    <property type="match status" value="2"/>
</dbReference>
<organism evidence="6 7">
    <name type="scientific">Plasmopara halstedii</name>
    <name type="common">Downy mildew of sunflower</name>
    <dbReference type="NCBI Taxonomy" id="4781"/>
    <lineage>
        <taxon>Eukaryota</taxon>
        <taxon>Sar</taxon>
        <taxon>Stramenopiles</taxon>
        <taxon>Oomycota</taxon>
        <taxon>Peronosporomycetes</taxon>
        <taxon>Peronosporales</taxon>
        <taxon>Peronosporaceae</taxon>
        <taxon>Plasmopara</taxon>
    </lineage>
</organism>
<dbReference type="EMBL" id="CCYD01000810">
    <property type="protein sequence ID" value="CEG43669.1"/>
    <property type="molecule type" value="Genomic_DNA"/>
</dbReference>